<dbReference type="Proteomes" id="UP000679691">
    <property type="component" value="Unassembled WGS sequence"/>
</dbReference>
<keyword evidence="1" id="KW-1133">Transmembrane helix</keyword>
<feature type="transmembrane region" description="Helical" evidence="1">
    <location>
        <begin position="26"/>
        <end position="49"/>
    </location>
</feature>
<name>A0A8T4H9C7_9SPHI</name>
<accession>A0A8T4H9C7</accession>
<evidence type="ECO:0000256" key="1">
    <source>
        <dbReference type="SAM" id="Phobius"/>
    </source>
</evidence>
<organism evidence="2 3">
    <name type="scientific">Rhinopithecimicrobium faecis</name>
    <dbReference type="NCBI Taxonomy" id="2820698"/>
    <lineage>
        <taxon>Bacteria</taxon>
        <taxon>Pseudomonadati</taxon>
        <taxon>Bacteroidota</taxon>
        <taxon>Sphingobacteriia</taxon>
        <taxon>Sphingobacteriales</taxon>
        <taxon>Sphingobacteriaceae</taxon>
        <taxon>Rhinopithecimicrobium</taxon>
    </lineage>
</organism>
<reference evidence="2" key="1">
    <citation type="submission" date="2021-03" db="EMBL/GenBank/DDBJ databases">
        <authorList>
            <person name="Lu T."/>
            <person name="Wang Q."/>
            <person name="Han X."/>
        </authorList>
    </citation>
    <scope>NUCLEOTIDE SEQUENCE</scope>
    <source>
        <strain evidence="2">WQ 2009</strain>
    </source>
</reference>
<dbReference type="EMBL" id="JAGKSB010000008">
    <property type="protein sequence ID" value="MBP3943642.1"/>
    <property type="molecule type" value="Genomic_DNA"/>
</dbReference>
<dbReference type="RefSeq" id="WP_353547141.1">
    <property type="nucleotide sequence ID" value="NZ_JAGKSB010000008.1"/>
</dbReference>
<proteinExistence type="predicted"/>
<gene>
    <name evidence="2" type="ORF">J5U18_08720</name>
</gene>
<keyword evidence="1" id="KW-0812">Transmembrane</keyword>
<comment type="caution">
    <text evidence="2">The sequence shown here is derived from an EMBL/GenBank/DDBJ whole genome shotgun (WGS) entry which is preliminary data.</text>
</comment>
<keyword evidence="1" id="KW-0472">Membrane</keyword>
<evidence type="ECO:0000313" key="3">
    <source>
        <dbReference type="Proteomes" id="UP000679691"/>
    </source>
</evidence>
<keyword evidence="3" id="KW-1185">Reference proteome</keyword>
<sequence>MKLLLKLIITLITTYWLFLNTSTASFFMVGFALFLALSILLIGDVYYSYKNRTSIEKNRAYLAKFLAYKHGRTHA</sequence>
<protein>
    <submittedName>
        <fullName evidence="2">Uncharacterized protein</fullName>
    </submittedName>
</protein>
<evidence type="ECO:0000313" key="2">
    <source>
        <dbReference type="EMBL" id="MBP3943642.1"/>
    </source>
</evidence>
<dbReference type="AlphaFoldDB" id="A0A8T4H9C7"/>